<evidence type="ECO:0000313" key="2">
    <source>
        <dbReference type="EMBL" id="KAK4226873.1"/>
    </source>
</evidence>
<reference evidence="2" key="1">
    <citation type="journal article" date="2023" name="Mol. Phylogenet. Evol.">
        <title>Genome-scale phylogeny and comparative genomics of the fungal order Sordariales.</title>
        <authorList>
            <person name="Hensen N."/>
            <person name="Bonometti L."/>
            <person name="Westerberg I."/>
            <person name="Brannstrom I.O."/>
            <person name="Guillou S."/>
            <person name="Cros-Aarteil S."/>
            <person name="Calhoun S."/>
            <person name="Haridas S."/>
            <person name="Kuo A."/>
            <person name="Mondo S."/>
            <person name="Pangilinan J."/>
            <person name="Riley R."/>
            <person name="LaButti K."/>
            <person name="Andreopoulos B."/>
            <person name="Lipzen A."/>
            <person name="Chen C."/>
            <person name="Yan M."/>
            <person name="Daum C."/>
            <person name="Ng V."/>
            <person name="Clum A."/>
            <person name="Steindorff A."/>
            <person name="Ohm R.A."/>
            <person name="Martin F."/>
            <person name="Silar P."/>
            <person name="Natvig D.O."/>
            <person name="Lalanne C."/>
            <person name="Gautier V."/>
            <person name="Ament-Velasquez S.L."/>
            <person name="Kruys A."/>
            <person name="Hutchinson M.I."/>
            <person name="Powell A.J."/>
            <person name="Barry K."/>
            <person name="Miller A.N."/>
            <person name="Grigoriev I.V."/>
            <person name="Debuchy R."/>
            <person name="Gladieux P."/>
            <person name="Hiltunen Thoren M."/>
            <person name="Johannesson H."/>
        </authorList>
    </citation>
    <scope>NUCLEOTIDE SEQUENCE</scope>
    <source>
        <strain evidence="2">CBS 990.96</strain>
    </source>
</reference>
<gene>
    <name evidence="2" type="ORF">QBC38DRAFT_214324</name>
</gene>
<sequence>MRKRRKMAKPTADARCGKERSKDVVEGLAVNPETRRLGMDPCLFFFVPWIRQLRRGWGKKRHNQSHPINPSNNQGKRKRRKRVSVSALYHELRIFPSQPFLLSSISIFLHDVVVPSKQSNQATHPTTAFFTLPAAPDRLSPTVWSPFFSTQYPFFHFYYLHSPTQIPSSPSSSLPSYITTSHIYLKSTFANNPIFIDFSNLSLYLKSPLPRLDLCTSQINWHTKYKSSTSNKFGFIFYIHPRETEILMKYPAPAQPAGPFQSMHTYMCV</sequence>
<proteinExistence type="predicted"/>
<evidence type="ECO:0000256" key="1">
    <source>
        <dbReference type="SAM" id="MobiDB-lite"/>
    </source>
</evidence>
<accession>A0AAN7BP12</accession>
<dbReference type="AlphaFoldDB" id="A0AAN7BP12"/>
<dbReference type="Proteomes" id="UP001301958">
    <property type="component" value="Unassembled WGS sequence"/>
</dbReference>
<name>A0AAN7BP12_9PEZI</name>
<dbReference type="EMBL" id="MU865340">
    <property type="protein sequence ID" value="KAK4226873.1"/>
    <property type="molecule type" value="Genomic_DNA"/>
</dbReference>
<protein>
    <submittedName>
        <fullName evidence="2">Uncharacterized protein</fullName>
    </submittedName>
</protein>
<keyword evidence="3" id="KW-1185">Reference proteome</keyword>
<organism evidence="2 3">
    <name type="scientific">Podospora fimiseda</name>
    <dbReference type="NCBI Taxonomy" id="252190"/>
    <lineage>
        <taxon>Eukaryota</taxon>
        <taxon>Fungi</taxon>
        <taxon>Dikarya</taxon>
        <taxon>Ascomycota</taxon>
        <taxon>Pezizomycotina</taxon>
        <taxon>Sordariomycetes</taxon>
        <taxon>Sordariomycetidae</taxon>
        <taxon>Sordariales</taxon>
        <taxon>Podosporaceae</taxon>
        <taxon>Podospora</taxon>
    </lineage>
</organism>
<reference evidence="2" key="2">
    <citation type="submission" date="2023-05" db="EMBL/GenBank/DDBJ databases">
        <authorList>
            <consortium name="Lawrence Berkeley National Laboratory"/>
            <person name="Steindorff A."/>
            <person name="Hensen N."/>
            <person name="Bonometti L."/>
            <person name="Westerberg I."/>
            <person name="Brannstrom I.O."/>
            <person name="Guillou S."/>
            <person name="Cros-Aarteil S."/>
            <person name="Calhoun S."/>
            <person name="Haridas S."/>
            <person name="Kuo A."/>
            <person name="Mondo S."/>
            <person name="Pangilinan J."/>
            <person name="Riley R."/>
            <person name="Labutti K."/>
            <person name="Andreopoulos B."/>
            <person name="Lipzen A."/>
            <person name="Chen C."/>
            <person name="Yanf M."/>
            <person name="Daum C."/>
            <person name="Ng V."/>
            <person name="Clum A."/>
            <person name="Ohm R."/>
            <person name="Martin F."/>
            <person name="Silar P."/>
            <person name="Natvig D."/>
            <person name="Lalanne C."/>
            <person name="Gautier V."/>
            <person name="Ament-Velasquez S.L."/>
            <person name="Kruys A."/>
            <person name="Hutchinson M.I."/>
            <person name="Powell A.J."/>
            <person name="Barry K."/>
            <person name="Miller A.N."/>
            <person name="Grigoriev I.V."/>
            <person name="Debuchy R."/>
            <person name="Gladieux P."/>
            <person name="Thoren M.H."/>
            <person name="Johannesson H."/>
        </authorList>
    </citation>
    <scope>NUCLEOTIDE SEQUENCE</scope>
    <source>
        <strain evidence="2">CBS 990.96</strain>
    </source>
</reference>
<comment type="caution">
    <text evidence="2">The sequence shown here is derived from an EMBL/GenBank/DDBJ whole genome shotgun (WGS) entry which is preliminary data.</text>
</comment>
<evidence type="ECO:0000313" key="3">
    <source>
        <dbReference type="Proteomes" id="UP001301958"/>
    </source>
</evidence>
<feature type="compositionally biased region" description="Polar residues" evidence="1">
    <location>
        <begin position="65"/>
        <end position="74"/>
    </location>
</feature>
<feature type="region of interest" description="Disordered" evidence="1">
    <location>
        <begin position="58"/>
        <end position="82"/>
    </location>
</feature>